<dbReference type="InterPro" id="IPR008979">
    <property type="entry name" value="Galactose-bd-like_sf"/>
</dbReference>
<dbReference type="EMBL" id="JAPFFF010000014">
    <property type="protein sequence ID" value="KAK8870827.1"/>
    <property type="molecule type" value="Genomic_DNA"/>
</dbReference>
<dbReference type="SUPFAM" id="SSF49785">
    <property type="entry name" value="Galactose-binding domain-like"/>
    <property type="match status" value="1"/>
</dbReference>
<evidence type="ECO:0008006" key="4">
    <source>
        <dbReference type="Google" id="ProtNLM"/>
    </source>
</evidence>
<sequence length="304" mass="36162">MSTRLKDEIDFISSHFYEIKERMEKEIFKLKSDIIYKIFANPKLQLETEDQLLAFINEIYSKESTFSILYETVIFENVSSEKMKEFIEKFDFNDMTSTTWQRLTNRLQQEIKNVTDELKSSEGQYKKASKVLASFKYTNKEFSGIINFLREKSSKKIENEISITSTSYQGNSGPLNVTIHEDQRKYFNLINQENNWICFDFKDYRVIPTDYTMKSRDQGKGWCHPKSWVLEGSNDNISFEILDEEKYCPYLNGNNLAHTFKIKNQTSKEFRYIRLYATGKDWWNSNYFSFSSFEIYGQLIKAKQ</sequence>
<evidence type="ECO:0000256" key="1">
    <source>
        <dbReference type="SAM" id="Coils"/>
    </source>
</evidence>
<organism evidence="2 3">
    <name type="scientific">Tritrichomonas musculus</name>
    <dbReference type="NCBI Taxonomy" id="1915356"/>
    <lineage>
        <taxon>Eukaryota</taxon>
        <taxon>Metamonada</taxon>
        <taxon>Parabasalia</taxon>
        <taxon>Tritrichomonadida</taxon>
        <taxon>Tritrichomonadidae</taxon>
        <taxon>Tritrichomonas</taxon>
    </lineage>
</organism>
<gene>
    <name evidence="2" type="ORF">M9Y10_008725</name>
</gene>
<dbReference type="Gene3D" id="2.60.120.260">
    <property type="entry name" value="Galactose-binding domain-like"/>
    <property type="match status" value="1"/>
</dbReference>
<evidence type="ECO:0000313" key="3">
    <source>
        <dbReference type="Proteomes" id="UP001470230"/>
    </source>
</evidence>
<reference evidence="2 3" key="1">
    <citation type="submission" date="2024-04" db="EMBL/GenBank/DDBJ databases">
        <title>Tritrichomonas musculus Genome.</title>
        <authorList>
            <person name="Alves-Ferreira E."/>
            <person name="Grigg M."/>
            <person name="Lorenzi H."/>
            <person name="Galac M."/>
        </authorList>
    </citation>
    <scope>NUCLEOTIDE SEQUENCE [LARGE SCALE GENOMIC DNA]</scope>
    <source>
        <strain evidence="2 3">EAF2021</strain>
    </source>
</reference>
<accession>A0ABR2IZN3</accession>
<name>A0ABR2IZN3_9EUKA</name>
<keyword evidence="3" id="KW-1185">Reference proteome</keyword>
<feature type="coiled-coil region" evidence="1">
    <location>
        <begin position="104"/>
        <end position="131"/>
    </location>
</feature>
<protein>
    <recommendedName>
        <fullName evidence="4">F5/8 type C domain-containing protein</fullName>
    </recommendedName>
</protein>
<keyword evidence="1" id="KW-0175">Coiled coil</keyword>
<dbReference type="Proteomes" id="UP001470230">
    <property type="component" value="Unassembled WGS sequence"/>
</dbReference>
<proteinExistence type="predicted"/>
<comment type="caution">
    <text evidence="2">The sequence shown here is derived from an EMBL/GenBank/DDBJ whole genome shotgun (WGS) entry which is preliminary data.</text>
</comment>
<evidence type="ECO:0000313" key="2">
    <source>
        <dbReference type="EMBL" id="KAK8870827.1"/>
    </source>
</evidence>